<proteinExistence type="predicted"/>
<dbReference type="Proteomes" id="UP000244928">
    <property type="component" value="Chromosome"/>
</dbReference>
<feature type="transmembrane region" description="Helical" evidence="1">
    <location>
        <begin position="256"/>
        <end position="275"/>
    </location>
</feature>
<dbReference type="EMBL" id="CP015449">
    <property type="protein sequence ID" value="AWH93783.1"/>
    <property type="molecule type" value="Genomic_DNA"/>
</dbReference>
<feature type="transmembrane region" description="Helical" evidence="1">
    <location>
        <begin position="165"/>
        <end position="181"/>
    </location>
</feature>
<dbReference type="Pfam" id="PF02517">
    <property type="entry name" value="Rce1-like"/>
    <property type="match status" value="1"/>
</dbReference>
<dbReference type="GO" id="GO:0004175">
    <property type="term" value="F:endopeptidase activity"/>
    <property type="evidence" value="ECO:0007669"/>
    <property type="project" value="UniProtKB-ARBA"/>
</dbReference>
<feature type="transmembrane region" description="Helical" evidence="1">
    <location>
        <begin position="97"/>
        <end position="118"/>
    </location>
</feature>
<keyword evidence="3" id="KW-0378">Hydrolase</keyword>
<keyword evidence="4" id="KW-1185">Reference proteome</keyword>
<feature type="transmembrane region" description="Helical" evidence="1">
    <location>
        <begin position="201"/>
        <end position="219"/>
    </location>
</feature>
<gene>
    <name evidence="3" type="ORF">A6035_05735</name>
</gene>
<dbReference type="PANTHER" id="PTHR35797">
    <property type="entry name" value="PROTEASE-RELATED"/>
    <property type="match status" value="1"/>
</dbReference>
<evidence type="ECO:0000256" key="1">
    <source>
        <dbReference type="SAM" id="Phobius"/>
    </source>
</evidence>
<keyword evidence="1" id="KW-0472">Membrane</keyword>
<feature type="transmembrane region" description="Helical" evidence="1">
    <location>
        <begin position="226"/>
        <end position="244"/>
    </location>
</feature>
<organism evidence="3 4">
    <name type="scientific">Dietzia lutea</name>
    <dbReference type="NCBI Taxonomy" id="546160"/>
    <lineage>
        <taxon>Bacteria</taxon>
        <taxon>Bacillati</taxon>
        <taxon>Actinomycetota</taxon>
        <taxon>Actinomycetes</taxon>
        <taxon>Mycobacteriales</taxon>
        <taxon>Dietziaceae</taxon>
        <taxon>Dietzia</taxon>
    </lineage>
</organism>
<dbReference type="GO" id="GO:0080120">
    <property type="term" value="P:CAAX-box protein maturation"/>
    <property type="evidence" value="ECO:0007669"/>
    <property type="project" value="UniProtKB-ARBA"/>
</dbReference>
<dbReference type="AlphaFoldDB" id="A0A2S1RBV0"/>
<dbReference type="PANTHER" id="PTHR35797:SF1">
    <property type="entry name" value="PROTEASE"/>
    <property type="match status" value="1"/>
</dbReference>
<keyword evidence="1" id="KW-1133">Transmembrane helix</keyword>
<dbReference type="InterPro" id="IPR042150">
    <property type="entry name" value="MmRce1-like"/>
</dbReference>
<accession>A0A2S1RBV0</accession>
<feature type="transmembrane region" description="Helical" evidence="1">
    <location>
        <begin position="20"/>
        <end position="40"/>
    </location>
</feature>
<dbReference type="KEGG" id="dlu:A6035_05735"/>
<dbReference type="GO" id="GO:0006508">
    <property type="term" value="P:proteolysis"/>
    <property type="evidence" value="ECO:0007669"/>
    <property type="project" value="UniProtKB-KW"/>
</dbReference>
<feature type="domain" description="CAAX prenyl protease 2/Lysostaphin resistance protein A-like" evidence="2">
    <location>
        <begin position="134"/>
        <end position="239"/>
    </location>
</feature>
<sequence>MTRRLRPRPRPHEIIRRHPLPAFFVLANLLSWIAWTPYVLSETALGVLPVTLNSIVGVLPGAYLGPIFSAFLVTAVTEGRAGIRSWVRRLLRWRVPGRWYAVALLGVPGGMLLTGLAFSGGEIHAPSLMALSMYVPLLLFQFVTTGLAEEPGWRDFALPRLQDRFSPLVASMILGPIWALWHFPLFFTEWGGYPDASWTRATSFLLFCLGFNLVMTWIFNRTGQSLPLAILAHVSVNTFASLMWDEMFPGIDGDGWMYALAVGALVAGAAVAVLTRGRLGYRGPLGYPGRLGR</sequence>
<feature type="transmembrane region" description="Helical" evidence="1">
    <location>
        <begin position="124"/>
        <end position="144"/>
    </location>
</feature>
<name>A0A2S1RBV0_9ACTN</name>
<dbReference type="InterPro" id="IPR003675">
    <property type="entry name" value="Rce1/LyrA-like_dom"/>
</dbReference>
<protein>
    <submittedName>
        <fullName evidence="3">CAAX protease</fullName>
    </submittedName>
</protein>
<reference evidence="3 4" key="1">
    <citation type="submission" date="2016-04" db="EMBL/GenBank/DDBJ databases">
        <title>Complete genome sequence of Dietzia lutea YIM 80766T, a strain isolated from desert soil in Egypt.</title>
        <authorList>
            <person name="Zhao J."/>
            <person name="Hu B."/>
            <person name="Geng S."/>
            <person name="Nie Y."/>
            <person name="Tang Y."/>
        </authorList>
    </citation>
    <scope>NUCLEOTIDE SEQUENCE [LARGE SCALE GENOMIC DNA]</scope>
    <source>
        <strain evidence="3 4">YIM 80766</strain>
    </source>
</reference>
<evidence type="ECO:0000313" key="4">
    <source>
        <dbReference type="Proteomes" id="UP000244928"/>
    </source>
</evidence>
<feature type="transmembrane region" description="Helical" evidence="1">
    <location>
        <begin position="52"/>
        <end position="76"/>
    </location>
</feature>
<evidence type="ECO:0000313" key="3">
    <source>
        <dbReference type="EMBL" id="AWH93783.1"/>
    </source>
</evidence>
<evidence type="ECO:0000259" key="2">
    <source>
        <dbReference type="Pfam" id="PF02517"/>
    </source>
</evidence>
<keyword evidence="1" id="KW-0812">Transmembrane</keyword>
<keyword evidence="3" id="KW-0645">Protease</keyword>